<dbReference type="EMBL" id="MPUH01000769">
    <property type="protein sequence ID" value="OMJ74183.1"/>
    <property type="molecule type" value="Genomic_DNA"/>
</dbReference>
<dbReference type="AlphaFoldDB" id="A0A1R2BBJ9"/>
<evidence type="ECO:0000313" key="1">
    <source>
        <dbReference type="EMBL" id="OMJ74183.1"/>
    </source>
</evidence>
<proteinExistence type="predicted"/>
<gene>
    <name evidence="1" type="ORF">SteCoe_26968</name>
</gene>
<comment type="caution">
    <text evidence="1">The sequence shown here is derived from an EMBL/GenBank/DDBJ whole genome shotgun (WGS) entry which is preliminary data.</text>
</comment>
<organism evidence="1 2">
    <name type="scientific">Stentor coeruleus</name>
    <dbReference type="NCBI Taxonomy" id="5963"/>
    <lineage>
        <taxon>Eukaryota</taxon>
        <taxon>Sar</taxon>
        <taxon>Alveolata</taxon>
        <taxon>Ciliophora</taxon>
        <taxon>Postciliodesmatophora</taxon>
        <taxon>Heterotrichea</taxon>
        <taxon>Heterotrichida</taxon>
        <taxon>Stentoridae</taxon>
        <taxon>Stentor</taxon>
    </lineage>
</organism>
<sequence length="216" mass="25233">MGNYGCGCSDYLKEDNDYDKTIRSDTEEVIEFQSDLYNHNSINPVIAVSFPISQDRTPSAYNSKQSTFIADYNIPEVEGEMLRYQMTSKEILVPRWCILNSKGFKYFKNQYSFFCKDKPLFETSIERIVQGKAYIHAGRFFIEITYSKTFQLFSSSSSMISLTSARISHSQMTQANTNKHRKTASNFSNFDETLIFVVTSKKEWENWKKNIQMYKR</sequence>
<dbReference type="Proteomes" id="UP000187209">
    <property type="component" value="Unassembled WGS sequence"/>
</dbReference>
<name>A0A1R2BBJ9_9CILI</name>
<keyword evidence="2" id="KW-1185">Reference proteome</keyword>
<dbReference type="OrthoDB" id="323248at2759"/>
<accession>A0A1R2BBJ9</accession>
<reference evidence="1 2" key="1">
    <citation type="submission" date="2016-11" db="EMBL/GenBank/DDBJ databases">
        <title>The macronuclear genome of Stentor coeruleus: a giant cell with tiny introns.</title>
        <authorList>
            <person name="Slabodnick M."/>
            <person name="Ruby J.G."/>
            <person name="Reiff S.B."/>
            <person name="Swart E.C."/>
            <person name="Gosai S."/>
            <person name="Prabakaran S."/>
            <person name="Witkowska E."/>
            <person name="Larue G.E."/>
            <person name="Fisher S."/>
            <person name="Freeman R.M."/>
            <person name="Gunawardena J."/>
            <person name="Chu W."/>
            <person name="Stover N.A."/>
            <person name="Gregory B.D."/>
            <person name="Nowacki M."/>
            <person name="Derisi J."/>
            <person name="Roy S.W."/>
            <person name="Marshall W.F."/>
            <person name="Sood P."/>
        </authorList>
    </citation>
    <scope>NUCLEOTIDE SEQUENCE [LARGE SCALE GENOMIC DNA]</scope>
    <source>
        <strain evidence="1">WM001</strain>
    </source>
</reference>
<protein>
    <recommendedName>
        <fullName evidence="3">PH domain-containing protein</fullName>
    </recommendedName>
</protein>
<evidence type="ECO:0008006" key="3">
    <source>
        <dbReference type="Google" id="ProtNLM"/>
    </source>
</evidence>
<evidence type="ECO:0000313" key="2">
    <source>
        <dbReference type="Proteomes" id="UP000187209"/>
    </source>
</evidence>